<keyword evidence="2" id="KW-1185">Reference proteome</keyword>
<dbReference type="Proteomes" id="UP000554235">
    <property type="component" value="Unassembled WGS sequence"/>
</dbReference>
<accession>A0A8H4L3M3</accession>
<dbReference type="AlphaFoldDB" id="A0A8H4L3M3"/>
<comment type="caution">
    <text evidence="1">The sequence shown here is derived from an EMBL/GenBank/DDBJ whole genome shotgun (WGS) entry which is preliminary data.</text>
</comment>
<evidence type="ECO:0000313" key="2">
    <source>
        <dbReference type="Proteomes" id="UP000554235"/>
    </source>
</evidence>
<keyword evidence="1" id="KW-0238">DNA-binding</keyword>
<name>A0A8H4L3M3_9HYPO</name>
<evidence type="ECO:0000313" key="1">
    <source>
        <dbReference type="EMBL" id="KAF4461411.1"/>
    </source>
</evidence>
<gene>
    <name evidence="1" type="ORF">FALBO_11799</name>
</gene>
<organism evidence="1 2">
    <name type="scientific">Fusarium albosuccineum</name>
    <dbReference type="NCBI Taxonomy" id="1237068"/>
    <lineage>
        <taxon>Eukaryota</taxon>
        <taxon>Fungi</taxon>
        <taxon>Dikarya</taxon>
        <taxon>Ascomycota</taxon>
        <taxon>Pezizomycotina</taxon>
        <taxon>Sordariomycetes</taxon>
        <taxon>Hypocreomycetidae</taxon>
        <taxon>Hypocreales</taxon>
        <taxon>Nectriaceae</taxon>
        <taxon>Fusarium</taxon>
        <taxon>Fusarium decemcellulare species complex</taxon>
    </lineage>
</organism>
<reference evidence="1 2" key="1">
    <citation type="submission" date="2020-01" db="EMBL/GenBank/DDBJ databases">
        <title>Identification and distribution of gene clusters putatively required for synthesis of sphingolipid metabolism inhibitors in phylogenetically diverse species of the filamentous fungus Fusarium.</title>
        <authorList>
            <person name="Kim H.-S."/>
            <person name="Busman M."/>
            <person name="Brown D.W."/>
            <person name="Divon H."/>
            <person name="Uhlig S."/>
            <person name="Proctor R.H."/>
        </authorList>
    </citation>
    <scope>NUCLEOTIDE SEQUENCE [LARGE SCALE GENOMIC DNA]</scope>
    <source>
        <strain evidence="1 2">NRRL 20459</strain>
    </source>
</reference>
<dbReference type="GO" id="GO:0003677">
    <property type="term" value="F:DNA binding"/>
    <property type="evidence" value="ECO:0007669"/>
    <property type="project" value="UniProtKB-KW"/>
</dbReference>
<dbReference type="EMBL" id="JAADYS010001725">
    <property type="protein sequence ID" value="KAF4461411.1"/>
    <property type="molecule type" value="Genomic_DNA"/>
</dbReference>
<dbReference type="OrthoDB" id="5422293at2759"/>
<proteinExistence type="predicted"/>
<protein>
    <submittedName>
        <fullName evidence="1">DNA-binding</fullName>
    </submittedName>
</protein>
<sequence length="115" mass="13267">MMGYESDYFFYHTENSWQLSQIPDPRDKDSIRYAVLASLVEALVSAFNWKLEQGLRRDGTHAGDKAVDLQTRPNWTADIQPLPERVRLQRNETDSAGPEFLKRNIDAPTGYLYCV</sequence>